<gene>
    <name evidence="3" type="ORF">GBAR_LOCUS31571</name>
</gene>
<name>A0AA35U1R1_GEOBA</name>
<evidence type="ECO:0000256" key="2">
    <source>
        <dbReference type="SAM" id="MobiDB-lite"/>
    </source>
</evidence>
<sequence length="120" mass="12839">MEAAEAEYLKRTVGSCLSGGLAEVAAKRPSDPIEYLALWLLKYKQNTQRRAEDGAIPVVQLSEEEDEGSAPPPTEDAAVELTPTVDVSGDQGGENPASKTPTEPKSPTMPRIEEEEENAG</sequence>
<dbReference type="PANTHER" id="PTHR23356">
    <property type="entry name" value="DPY30-RELATED"/>
    <property type="match status" value="1"/>
</dbReference>
<dbReference type="InterPro" id="IPR007858">
    <property type="entry name" value="Dpy-30_motif"/>
</dbReference>
<dbReference type="Pfam" id="PF05186">
    <property type="entry name" value="Dpy-30"/>
    <property type="match status" value="1"/>
</dbReference>
<reference evidence="3" key="1">
    <citation type="submission" date="2023-03" db="EMBL/GenBank/DDBJ databases">
        <authorList>
            <person name="Steffen K."/>
            <person name="Cardenas P."/>
        </authorList>
    </citation>
    <scope>NUCLEOTIDE SEQUENCE</scope>
</reference>
<dbReference type="Proteomes" id="UP001174909">
    <property type="component" value="Unassembled WGS sequence"/>
</dbReference>
<feature type="region of interest" description="Disordered" evidence="2">
    <location>
        <begin position="49"/>
        <end position="120"/>
    </location>
</feature>
<proteinExistence type="inferred from homology"/>
<dbReference type="Gene3D" id="1.20.890.10">
    <property type="entry name" value="cAMP-dependent protein kinase regulatory subunit, dimerization-anchoring domain"/>
    <property type="match status" value="1"/>
</dbReference>
<dbReference type="AlphaFoldDB" id="A0AA35U1R1"/>
<dbReference type="GO" id="GO:0048188">
    <property type="term" value="C:Set1C/COMPASS complex"/>
    <property type="evidence" value="ECO:0007669"/>
    <property type="project" value="InterPro"/>
</dbReference>
<evidence type="ECO:0000256" key="1">
    <source>
        <dbReference type="ARBA" id="ARBA00010849"/>
    </source>
</evidence>
<comment type="caution">
    <text evidence="3">The sequence shown here is derived from an EMBL/GenBank/DDBJ whole genome shotgun (WGS) entry which is preliminary data.</text>
</comment>
<dbReference type="InterPro" id="IPR049630">
    <property type="entry name" value="DYDC-like_DD"/>
</dbReference>
<dbReference type="CDD" id="cd22966">
    <property type="entry name" value="DD_DYDC-like"/>
    <property type="match status" value="1"/>
</dbReference>
<keyword evidence="4" id="KW-1185">Reference proteome</keyword>
<dbReference type="EMBL" id="CASHTH010004488">
    <property type="protein sequence ID" value="CAI8058038.1"/>
    <property type="molecule type" value="Genomic_DNA"/>
</dbReference>
<protein>
    <submittedName>
        <fullName evidence="3">DPY30 domain-containing protein 1</fullName>
    </submittedName>
</protein>
<dbReference type="InterPro" id="IPR037856">
    <property type="entry name" value="Sdc1/DPY30"/>
</dbReference>
<evidence type="ECO:0000313" key="4">
    <source>
        <dbReference type="Proteomes" id="UP001174909"/>
    </source>
</evidence>
<accession>A0AA35U1R1</accession>
<organism evidence="3 4">
    <name type="scientific">Geodia barretti</name>
    <name type="common">Barrett's horny sponge</name>
    <dbReference type="NCBI Taxonomy" id="519541"/>
    <lineage>
        <taxon>Eukaryota</taxon>
        <taxon>Metazoa</taxon>
        <taxon>Porifera</taxon>
        <taxon>Demospongiae</taxon>
        <taxon>Heteroscleromorpha</taxon>
        <taxon>Tetractinellida</taxon>
        <taxon>Astrophorina</taxon>
        <taxon>Geodiidae</taxon>
        <taxon>Geodia</taxon>
    </lineage>
</organism>
<comment type="similarity">
    <text evidence="1">Belongs to the dpy-30 family.</text>
</comment>
<evidence type="ECO:0000313" key="3">
    <source>
        <dbReference type="EMBL" id="CAI8058038.1"/>
    </source>
</evidence>
<dbReference type="PANTHER" id="PTHR23356:SF16">
    <property type="entry name" value="DPY30 DOMAIN CONTAINING 2"/>
    <property type="match status" value="1"/>
</dbReference>